<reference evidence="3" key="1">
    <citation type="journal article" date="2019" name="Int. J. Syst. Evol. Microbiol.">
        <title>The Global Catalogue of Microorganisms (GCM) 10K type strain sequencing project: providing services to taxonomists for standard genome sequencing and annotation.</title>
        <authorList>
            <consortium name="The Broad Institute Genomics Platform"/>
            <consortium name="The Broad Institute Genome Sequencing Center for Infectious Disease"/>
            <person name="Wu L."/>
            <person name="Ma J."/>
        </authorList>
    </citation>
    <scope>NUCLEOTIDE SEQUENCE [LARGE SCALE GENOMIC DNA]</scope>
    <source>
        <strain evidence="3">CGMCC-1.15741</strain>
    </source>
</reference>
<proteinExistence type="predicted"/>
<protein>
    <recommendedName>
        <fullName evidence="4">Methyltransferase type 11 domain-containing protein</fullName>
    </recommendedName>
</protein>
<dbReference type="EMBL" id="JBHSSW010000066">
    <property type="protein sequence ID" value="MFC6199656.1"/>
    <property type="molecule type" value="Genomic_DNA"/>
</dbReference>
<dbReference type="RefSeq" id="WP_377380909.1">
    <property type="nucleotide sequence ID" value="NZ_JBHSSW010000066.1"/>
</dbReference>
<accession>A0ABW1SEK0</accession>
<organism evidence="2 3">
    <name type="scientific">Ponticaulis profundi</name>
    <dbReference type="NCBI Taxonomy" id="2665222"/>
    <lineage>
        <taxon>Bacteria</taxon>
        <taxon>Pseudomonadati</taxon>
        <taxon>Pseudomonadota</taxon>
        <taxon>Alphaproteobacteria</taxon>
        <taxon>Hyphomonadales</taxon>
        <taxon>Hyphomonadaceae</taxon>
        <taxon>Ponticaulis</taxon>
    </lineage>
</organism>
<evidence type="ECO:0000313" key="3">
    <source>
        <dbReference type="Proteomes" id="UP001596303"/>
    </source>
</evidence>
<dbReference type="Gene3D" id="3.40.50.150">
    <property type="entry name" value="Vaccinia Virus protein VP39"/>
    <property type="match status" value="1"/>
</dbReference>
<dbReference type="InterPro" id="IPR029063">
    <property type="entry name" value="SAM-dependent_MTases_sf"/>
</dbReference>
<dbReference type="Proteomes" id="UP001596303">
    <property type="component" value="Unassembled WGS sequence"/>
</dbReference>
<gene>
    <name evidence="2" type="ORF">ACFQDM_16365</name>
</gene>
<evidence type="ECO:0000256" key="1">
    <source>
        <dbReference type="SAM" id="MobiDB-lite"/>
    </source>
</evidence>
<name>A0ABW1SEK0_9PROT</name>
<feature type="compositionally biased region" description="Basic and acidic residues" evidence="1">
    <location>
        <begin position="52"/>
        <end position="65"/>
    </location>
</feature>
<feature type="region of interest" description="Disordered" evidence="1">
    <location>
        <begin position="24"/>
        <end position="79"/>
    </location>
</feature>
<dbReference type="SUPFAM" id="SSF53335">
    <property type="entry name" value="S-adenosyl-L-methionine-dependent methyltransferases"/>
    <property type="match status" value="1"/>
</dbReference>
<sequence>MVAALKKFVPDDFAGRFGAWWNGREYVPSGDEEASEPVADNDPVPDELVSEEAEKPARKSPDKPKAKPAPADTQGGVLSPTESRIAALEVLWGEGRFAPGSAEILSRLTDGMKPAEAGMDSRFGVVNGDPALVSHLMGTSGSCPVIAEWRRPCADRFKLQFADFDILFGDLDRPSFEPGSLDLLVSTDAFAFSDHKSGLAVRALRSLAPGGQWIVLDTVRGKAKGSLSPAFASAWAEPQICDDHEIIEVCESAGFDQSGDEDDLSGDVIQASRTAFERFGQNLEDKLGERIHQVNKAVFMRELAWEAESWKWRERALAGELIHSKMWKFRKPAE</sequence>
<evidence type="ECO:0008006" key="4">
    <source>
        <dbReference type="Google" id="ProtNLM"/>
    </source>
</evidence>
<evidence type="ECO:0000313" key="2">
    <source>
        <dbReference type="EMBL" id="MFC6199656.1"/>
    </source>
</evidence>
<keyword evidence="3" id="KW-1185">Reference proteome</keyword>
<comment type="caution">
    <text evidence="2">The sequence shown here is derived from an EMBL/GenBank/DDBJ whole genome shotgun (WGS) entry which is preliminary data.</text>
</comment>